<gene>
    <name evidence="2" type="ORF">CFOL_v3_32103</name>
</gene>
<evidence type="ECO:0000313" key="3">
    <source>
        <dbReference type="Proteomes" id="UP000187406"/>
    </source>
</evidence>
<keyword evidence="3" id="KW-1185">Reference proteome</keyword>
<comment type="caution">
    <text evidence="2">The sequence shown here is derived from an EMBL/GenBank/DDBJ whole genome shotgun (WGS) entry which is preliminary data.</text>
</comment>
<evidence type="ECO:0000313" key="2">
    <source>
        <dbReference type="EMBL" id="GAV88681.1"/>
    </source>
</evidence>
<proteinExistence type="predicted"/>
<dbReference type="GO" id="GO:0009395">
    <property type="term" value="P:phospholipid catabolic process"/>
    <property type="evidence" value="ECO:0007669"/>
    <property type="project" value="TreeGrafter"/>
</dbReference>
<keyword evidence="1" id="KW-0378">Hydrolase</keyword>
<organism evidence="2 3">
    <name type="scientific">Cephalotus follicularis</name>
    <name type="common">Albany pitcher plant</name>
    <dbReference type="NCBI Taxonomy" id="3775"/>
    <lineage>
        <taxon>Eukaryota</taxon>
        <taxon>Viridiplantae</taxon>
        <taxon>Streptophyta</taxon>
        <taxon>Embryophyta</taxon>
        <taxon>Tracheophyta</taxon>
        <taxon>Spermatophyta</taxon>
        <taxon>Magnoliopsida</taxon>
        <taxon>eudicotyledons</taxon>
        <taxon>Gunneridae</taxon>
        <taxon>Pentapetalae</taxon>
        <taxon>rosids</taxon>
        <taxon>fabids</taxon>
        <taxon>Oxalidales</taxon>
        <taxon>Cephalotaceae</taxon>
        <taxon>Cephalotus</taxon>
    </lineage>
</organism>
<dbReference type="PANTHER" id="PTHR31956:SF28">
    <property type="entry name" value="NON-SPECIFIC PHOSPHOLIPASE C4-RELATED"/>
    <property type="match status" value="1"/>
</dbReference>
<dbReference type="InParanoid" id="A0A1Q3D8B7"/>
<name>A0A1Q3D8B7_CEPFO</name>
<dbReference type="Gene3D" id="3.40.720.10">
    <property type="entry name" value="Alkaline Phosphatase, subunit A"/>
    <property type="match status" value="1"/>
</dbReference>
<dbReference type="Proteomes" id="UP000187406">
    <property type="component" value="Unassembled WGS sequence"/>
</dbReference>
<dbReference type="OrthoDB" id="1662328at2759"/>
<dbReference type="STRING" id="3775.A0A1Q3D8B7"/>
<reference evidence="3" key="1">
    <citation type="submission" date="2016-04" db="EMBL/GenBank/DDBJ databases">
        <title>Cephalotus genome sequencing.</title>
        <authorList>
            <person name="Fukushima K."/>
            <person name="Hasebe M."/>
            <person name="Fang X."/>
        </authorList>
    </citation>
    <scope>NUCLEOTIDE SEQUENCE [LARGE SCALE GENOMIC DNA]</scope>
    <source>
        <strain evidence="3">cv. St1</strain>
    </source>
</reference>
<accession>A0A1Q3D8B7</accession>
<dbReference type="GO" id="GO:0016788">
    <property type="term" value="F:hydrolase activity, acting on ester bonds"/>
    <property type="evidence" value="ECO:0007669"/>
    <property type="project" value="InterPro"/>
</dbReference>
<evidence type="ECO:0000256" key="1">
    <source>
        <dbReference type="ARBA" id="ARBA00022801"/>
    </source>
</evidence>
<dbReference type="PANTHER" id="PTHR31956">
    <property type="entry name" value="NON-SPECIFIC PHOSPHOLIPASE C4-RELATED"/>
    <property type="match status" value="1"/>
</dbReference>
<dbReference type="AlphaFoldDB" id="A0A1Q3D8B7"/>
<sequence length="167" mass="18718">MHGPSGPYPTSEFEHSSIAATVKKIFNLKDFLTRRDAWAGTFECVLNTTRLRTDCPVTLPEPVKMRETEAKEDANLSDFQEQIVLMSAALSGDHVKDTYPHKLVENMVVSQAVKYVVDVFQKFCNECEIARKNGVDESEIVCLANPPARKTSKSLAHKIFSCLICDH</sequence>
<protein>
    <submittedName>
        <fullName evidence="2">Uncharacterized protein</fullName>
    </submittedName>
</protein>
<dbReference type="InterPro" id="IPR007312">
    <property type="entry name" value="Phosphoesterase"/>
</dbReference>
<dbReference type="EMBL" id="BDDD01005029">
    <property type="protein sequence ID" value="GAV88681.1"/>
    <property type="molecule type" value="Genomic_DNA"/>
</dbReference>
<dbReference type="InterPro" id="IPR017850">
    <property type="entry name" value="Alkaline_phosphatase_core_sf"/>
</dbReference>